<gene>
    <name evidence="1" type="ORF">Syun_014589</name>
</gene>
<name>A0AAP0JK37_9MAGN</name>
<proteinExistence type="predicted"/>
<comment type="caution">
    <text evidence="1">The sequence shown here is derived from an EMBL/GenBank/DDBJ whole genome shotgun (WGS) entry which is preliminary data.</text>
</comment>
<dbReference type="AlphaFoldDB" id="A0AAP0JK37"/>
<evidence type="ECO:0000313" key="2">
    <source>
        <dbReference type="Proteomes" id="UP001420932"/>
    </source>
</evidence>
<sequence length="60" mass="6734">MKRRGSPVSLASKNEVLCRELSGSCAEGPLIIPYLKSLIKTHLRDILFFEETQQRLSGLC</sequence>
<keyword evidence="2" id="KW-1185">Reference proteome</keyword>
<dbReference type="EMBL" id="JBBNAF010000006">
    <property type="protein sequence ID" value="KAK9135259.1"/>
    <property type="molecule type" value="Genomic_DNA"/>
</dbReference>
<accession>A0AAP0JK37</accession>
<organism evidence="1 2">
    <name type="scientific">Stephania yunnanensis</name>
    <dbReference type="NCBI Taxonomy" id="152371"/>
    <lineage>
        <taxon>Eukaryota</taxon>
        <taxon>Viridiplantae</taxon>
        <taxon>Streptophyta</taxon>
        <taxon>Embryophyta</taxon>
        <taxon>Tracheophyta</taxon>
        <taxon>Spermatophyta</taxon>
        <taxon>Magnoliopsida</taxon>
        <taxon>Ranunculales</taxon>
        <taxon>Menispermaceae</taxon>
        <taxon>Menispermoideae</taxon>
        <taxon>Cissampelideae</taxon>
        <taxon>Stephania</taxon>
    </lineage>
</organism>
<protein>
    <submittedName>
        <fullName evidence="1">Uncharacterized protein</fullName>
    </submittedName>
</protein>
<reference evidence="1 2" key="1">
    <citation type="submission" date="2024-01" db="EMBL/GenBank/DDBJ databases">
        <title>Genome assemblies of Stephania.</title>
        <authorList>
            <person name="Yang L."/>
        </authorList>
    </citation>
    <scope>NUCLEOTIDE SEQUENCE [LARGE SCALE GENOMIC DNA]</scope>
    <source>
        <strain evidence="1">YNDBR</strain>
        <tissue evidence="1">Leaf</tissue>
    </source>
</reference>
<evidence type="ECO:0000313" key="1">
    <source>
        <dbReference type="EMBL" id="KAK9135259.1"/>
    </source>
</evidence>
<dbReference type="Proteomes" id="UP001420932">
    <property type="component" value="Unassembled WGS sequence"/>
</dbReference>